<name>A0A437GXP9_9SPHN</name>
<dbReference type="Pfam" id="PF02738">
    <property type="entry name" value="MoCoBD_1"/>
    <property type="match status" value="1"/>
</dbReference>
<dbReference type="InterPro" id="IPR006311">
    <property type="entry name" value="TAT_signal"/>
</dbReference>
<proteinExistence type="predicted"/>
<dbReference type="Proteomes" id="UP000283003">
    <property type="component" value="Unassembled WGS sequence"/>
</dbReference>
<dbReference type="InterPro" id="IPR000674">
    <property type="entry name" value="Ald_Oxase/Xan_DH_a/b"/>
</dbReference>
<dbReference type="InterPro" id="IPR012368">
    <property type="entry name" value="OxRdtase_Mopterin-bd_su_IorB"/>
</dbReference>
<dbReference type="InterPro" id="IPR046867">
    <property type="entry name" value="AldOxase/xan_DH_MoCoBD2"/>
</dbReference>
<dbReference type="Gene3D" id="3.30.365.10">
    <property type="entry name" value="Aldehyde oxidase/xanthine dehydrogenase, molybdopterin binding domain"/>
    <property type="match status" value="4"/>
</dbReference>
<dbReference type="InterPro" id="IPR052516">
    <property type="entry name" value="N-heterocyclic_Hydroxylase"/>
</dbReference>
<dbReference type="GO" id="GO:0016491">
    <property type="term" value="F:oxidoreductase activity"/>
    <property type="evidence" value="ECO:0007669"/>
    <property type="project" value="InterPro"/>
</dbReference>
<reference evidence="2 3" key="1">
    <citation type="submission" date="2018-12" db="EMBL/GenBank/DDBJ databases">
        <title>Croceicoccus ponticola sp. nov., a lipolytic bacterium isolated from seawater.</title>
        <authorList>
            <person name="Yoon J.-H."/>
        </authorList>
    </citation>
    <scope>NUCLEOTIDE SEQUENCE [LARGE SCALE GENOMIC DNA]</scope>
    <source>
        <strain evidence="2 3">GM-16</strain>
    </source>
</reference>
<dbReference type="PANTHER" id="PTHR47495">
    <property type="entry name" value="ALDEHYDE DEHYDROGENASE"/>
    <property type="match status" value="1"/>
</dbReference>
<dbReference type="RefSeq" id="WP_127612649.1">
    <property type="nucleotide sequence ID" value="NZ_RXOL01000003.1"/>
</dbReference>
<dbReference type="InterPro" id="IPR037165">
    <property type="entry name" value="AldOxase/xan_DH_Mopterin-bd_sf"/>
</dbReference>
<dbReference type="PIRSF" id="PIRSF036389">
    <property type="entry name" value="IOR_B"/>
    <property type="match status" value="1"/>
</dbReference>
<sequence length="715" mass="75223">MTSGPVATRRGVLAGGGALVIALAMPLKARAAAQAAAPFAPNAFIRVAPDNSVTVVIKAIEFGQGAATGLATLAAEELDADWSKVRLEFAPNDDALYANPMMGTMATGGSGTIATAHTQMRVAGAAAKEMLVAAAAKAWGVPAGKIAVANSMLTAPGHSATFGDMASAASAFPVPEKPTLKTPDQFKLIGKTLPKLDSAVKSDGRAQFTVDVKRDGMVTALVAHAPMPAAKVANFEAAAALAVPGVLKVANVDSGVAVFAKDMAAALKGRRALKIDWDTSNAETRSSKELEAKAQAMAAKPPLPVMNTGELPKPAKGIAIVEGTYTLPYLAHAPMETLDAVVQITGDRMDVWLGSQFQTMESAAVAEAAGIAKDKVLLHQQYAGGSFGRRATFDQAFGREAGRVAKAWGGPEPIKFVWTREDDITGQYYRPMNAHKVRAAMDAKGKVVGWDHGLTGQSIGNFMMVDTLDGQKVDALIFEGVREQGYAFANHKLGIGVLESPMKVLWWRSVGHSHTGYVMETMLDRLFAAQGIDPVKGRLDLQENERAKGVIAEAAKMADWGRKMPEGRALGIAFVESFNTFVAEVAEVSKGKDGLPKVHKVWAAVDLGLAVNPDVIRAQVEGGIGYALGHALHSEITLGDGGIIEQRNFDTYPSLRMSEMPEIEVSIIPSDKDPTGIGEPPVPPLAPAVGNAWFALTGQAVERLPFARGIAEKSA</sequence>
<keyword evidence="3" id="KW-1185">Reference proteome</keyword>
<gene>
    <name evidence="2" type="ORF">EKN06_09495</name>
</gene>
<evidence type="ECO:0000313" key="3">
    <source>
        <dbReference type="Proteomes" id="UP000283003"/>
    </source>
</evidence>
<evidence type="ECO:0000313" key="2">
    <source>
        <dbReference type="EMBL" id="RVQ67139.1"/>
    </source>
</evidence>
<dbReference type="SUPFAM" id="SSF56003">
    <property type="entry name" value="Molybdenum cofactor-binding domain"/>
    <property type="match status" value="2"/>
</dbReference>
<protein>
    <submittedName>
        <fullName evidence="2">Xanthine dehydrogenase family protein molybdopterin-binding subunit</fullName>
    </submittedName>
</protein>
<dbReference type="PROSITE" id="PS51318">
    <property type="entry name" value="TAT"/>
    <property type="match status" value="1"/>
</dbReference>
<organism evidence="2 3">
    <name type="scientific">Croceicoccus ponticola</name>
    <dbReference type="NCBI Taxonomy" id="2217664"/>
    <lineage>
        <taxon>Bacteria</taxon>
        <taxon>Pseudomonadati</taxon>
        <taxon>Pseudomonadota</taxon>
        <taxon>Alphaproteobacteria</taxon>
        <taxon>Sphingomonadales</taxon>
        <taxon>Erythrobacteraceae</taxon>
        <taxon>Croceicoccus</taxon>
    </lineage>
</organism>
<dbReference type="AlphaFoldDB" id="A0A437GXP9"/>
<evidence type="ECO:0000259" key="1">
    <source>
        <dbReference type="SMART" id="SM01008"/>
    </source>
</evidence>
<dbReference type="EMBL" id="RXOL01000003">
    <property type="protein sequence ID" value="RVQ67139.1"/>
    <property type="molecule type" value="Genomic_DNA"/>
</dbReference>
<feature type="domain" description="Aldehyde oxidase/xanthine dehydrogenase a/b hammerhead" evidence="1">
    <location>
        <begin position="203"/>
        <end position="281"/>
    </location>
</feature>
<dbReference type="PANTHER" id="PTHR47495:SF2">
    <property type="entry name" value="ALDEHYDE DEHYDROGENASE"/>
    <property type="match status" value="1"/>
</dbReference>
<dbReference type="OrthoDB" id="9767994at2"/>
<dbReference type="Gene3D" id="3.90.1170.50">
    <property type="entry name" value="Aldehyde oxidase/xanthine dehydrogenase, a/b hammerhead"/>
    <property type="match status" value="1"/>
</dbReference>
<comment type="caution">
    <text evidence="2">The sequence shown here is derived from an EMBL/GenBank/DDBJ whole genome shotgun (WGS) entry which is preliminary data.</text>
</comment>
<dbReference type="InterPro" id="IPR008274">
    <property type="entry name" value="AldOxase/xan_DH_MoCoBD1"/>
</dbReference>
<accession>A0A437GXP9</accession>
<dbReference type="Pfam" id="PF20256">
    <property type="entry name" value="MoCoBD_2"/>
    <property type="match status" value="2"/>
</dbReference>
<dbReference type="SMART" id="SM01008">
    <property type="entry name" value="Ald_Xan_dh_C"/>
    <property type="match status" value="1"/>
</dbReference>